<dbReference type="InterPro" id="IPR006195">
    <property type="entry name" value="aa-tRNA-synth_II"/>
</dbReference>
<keyword evidence="7" id="KW-0030">Aminoacyl-tRNA synthetase</keyword>
<evidence type="ECO:0000256" key="6">
    <source>
        <dbReference type="ARBA" id="ARBA00022917"/>
    </source>
</evidence>
<dbReference type="InterPro" id="IPR036621">
    <property type="entry name" value="Anticodon-bd_dom_sf"/>
</dbReference>
<evidence type="ECO:0000256" key="4">
    <source>
        <dbReference type="ARBA" id="ARBA00022741"/>
    </source>
</evidence>
<dbReference type="GO" id="GO:0004827">
    <property type="term" value="F:proline-tRNA ligase activity"/>
    <property type="evidence" value="ECO:0007669"/>
    <property type="project" value="UniProtKB-EC"/>
</dbReference>
<dbReference type="InterPro" id="IPR050062">
    <property type="entry name" value="Pro-tRNA_synthetase"/>
</dbReference>
<evidence type="ECO:0000256" key="8">
    <source>
        <dbReference type="ARBA" id="ARBA00029731"/>
    </source>
</evidence>
<evidence type="ECO:0000313" key="11">
    <source>
        <dbReference type="EMBL" id="SCU83249.1"/>
    </source>
</evidence>
<dbReference type="InterPro" id="IPR002314">
    <property type="entry name" value="aa-tRNA-synt_IIb"/>
</dbReference>
<keyword evidence="5" id="KW-0067">ATP-binding</keyword>
<evidence type="ECO:0000256" key="1">
    <source>
        <dbReference type="ARBA" id="ARBA00008226"/>
    </source>
</evidence>
<evidence type="ECO:0000256" key="9">
    <source>
        <dbReference type="ARBA" id="ARBA00047671"/>
    </source>
</evidence>
<dbReference type="Gene3D" id="3.30.930.10">
    <property type="entry name" value="Bira Bifunctional Protein, Domain 2"/>
    <property type="match status" value="2"/>
</dbReference>
<comment type="catalytic activity">
    <reaction evidence="9">
        <text>tRNA(Pro) + L-proline + ATP = L-prolyl-tRNA(Pro) + AMP + diphosphate</text>
        <dbReference type="Rhea" id="RHEA:14305"/>
        <dbReference type="Rhea" id="RHEA-COMP:9700"/>
        <dbReference type="Rhea" id="RHEA-COMP:9702"/>
        <dbReference type="ChEBI" id="CHEBI:30616"/>
        <dbReference type="ChEBI" id="CHEBI:33019"/>
        <dbReference type="ChEBI" id="CHEBI:60039"/>
        <dbReference type="ChEBI" id="CHEBI:78442"/>
        <dbReference type="ChEBI" id="CHEBI:78532"/>
        <dbReference type="ChEBI" id="CHEBI:456215"/>
        <dbReference type="EC" id="6.1.1.15"/>
    </reaction>
</comment>
<evidence type="ECO:0000256" key="5">
    <source>
        <dbReference type="ARBA" id="ARBA00022840"/>
    </source>
</evidence>
<protein>
    <recommendedName>
        <fullName evidence="2">proline--tRNA ligase</fullName>
        <ecNumber evidence="2">6.1.1.15</ecNumber>
    </recommendedName>
    <alternativeName>
        <fullName evidence="8">Prolyl-tRNA synthetase</fullName>
    </alternativeName>
</protein>
<dbReference type="PRINTS" id="PR01046">
    <property type="entry name" value="TRNASYNTHPRO"/>
</dbReference>
<dbReference type="PANTHER" id="PTHR42753:SF2">
    <property type="entry name" value="PROLINE--TRNA LIGASE"/>
    <property type="match status" value="1"/>
</dbReference>
<dbReference type="SUPFAM" id="SSF55681">
    <property type="entry name" value="Class II aaRS and biotin synthetases"/>
    <property type="match status" value="1"/>
</dbReference>
<dbReference type="SUPFAM" id="SSF52954">
    <property type="entry name" value="Class II aaRS ABD-related"/>
    <property type="match status" value="1"/>
</dbReference>
<reference evidence="12" key="1">
    <citation type="submission" date="2016-03" db="EMBL/GenBank/DDBJ databases">
        <authorList>
            <person name="Devillers Hugo."/>
        </authorList>
    </citation>
    <scope>NUCLEOTIDE SEQUENCE [LARGE SCALE GENOMIC DNA]</scope>
</reference>
<dbReference type="PANTHER" id="PTHR42753">
    <property type="entry name" value="MITOCHONDRIAL RIBOSOME PROTEIN L39/PROLYL-TRNA LIGASE FAMILY MEMBER"/>
    <property type="match status" value="1"/>
</dbReference>
<dbReference type="Proteomes" id="UP000191144">
    <property type="component" value="Chromosome C"/>
</dbReference>
<dbReference type="GO" id="GO:0006433">
    <property type="term" value="P:prolyl-tRNA aminoacylation"/>
    <property type="evidence" value="ECO:0007669"/>
    <property type="project" value="InterPro"/>
</dbReference>
<evidence type="ECO:0000256" key="7">
    <source>
        <dbReference type="ARBA" id="ARBA00023146"/>
    </source>
</evidence>
<dbReference type="Gene3D" id="3.40.50.800">
    <property type="entry name" value="Anticodon-binding domain"/>
    <property type="match status" value="1"/>
</dbReference>
<dbReference type="InterPro" id="IPR033730">
    <property type="entry name" value="ProRS_core_prok"/>
</dbReference>
<keyword evidence="3" id="KW-0436">Ligase</keyword>
<evidence type="ECO:0000256" key="2">
    <source>
        <dbReference type="ARBA" id="ARBA00012831"/>
    </source>
</evidence>
<keyword evidence="4" id="KW-0547">Nucleotide-binding</keyword>
<dbReference type="CDD" id="cd00779">
    <property type="entry name" value="ProRS_core_prok"/>
    <property type="match status" value="1"/>
</dbReference>
<dbReference type="FunFam" id="3.30.930.10:FF:000156">
    <property type="entry name" value="YER087W-like protein"/>
    <property type="match status" value="1"/>
</dbReference>
<dbReference type="AlphaFoldDB" id="A0A1G4J0Z3"/>
<dbReference type="PROSITE" id="PS50862">
    <property type="entry name" value="AA_TRNA_LIGASE_II"/>
    <property type="match status" value="1"/>
</dbReference>
<proteinExistence type="inferred from homology"/>
<accession>A0A1G4J0Z3</accession>
<dbReference type="NCBIfam" id="TIGR00409">
    <property type="entry name" value="proS_fam_II"/>
    <property type="match status" value="1"/>
</dbReference>
<evidence type="ECO:0000256" key="3">
    <source>
        <dbReference type="ARBA" id="ARBA00022598"/>
    </source>
</evidence>
<feature type="domain" description="Aminoacyl-transfer RNA synthetases class-II family profile" evidence="10">
    <location>
        <begin position="55"/>
        <end position="442"/>
    </location>
</feature>
<gene>
    <name evidence="11" type="ORF">LAME_0C04478G</name>
</gene>
<keyword evidence="12" id="KW-1185">Reference proteome</keyword>
<name>A0A1G4J0Z3_9SACH</name>
<dbReference type="GO" id="GO:0005739">
    <property type="term" value="C:mitochondrion"/>
    <property type="evidence" value="ECO:0007669"/>
    <property type="project" value="TreeGrafter"/>
</dbReference>
<dbReference type="Pfam" id="PF00587">
    <property type="entry name" value="tRNA-synt_2b"/>
    <property type="match status" value="1"/>
</dbReference>
<dbReference type="EMBL" id="LT598479">
    <property type="protein sequence ID" value="SCU83249.1"/>
    <property type="molecule type" value="Genomic_DNA"/>
</dbReference>
<organism evidence="11 12">
    <name type="scientific">Lachancea meyersii CBS 8951</name>
    <dbReference type="NCBI Taxonomy" id="1266667"/>
    <lineage>
        <taxon>Eukaryota</taxon>
        <taxon>Fungi</taxon>
        <taxon>Dikarya</taxon>
        <taxon>Ascomycota</taxon>
        <taxon>Saccharomycotina</taxon>
        <taxon>Saccharomycetes</taxon>
        <taxon>Saccharomycetales</taxon>
        <taxon>Saccharomycetaceae</taxon>
        <taxon>Lachancea</taxon>
    </lineage>
</organism>
<dbReference type="EC" id="6.1.1.15" evidence="2"/>
<dbReference type="GO" id="GO:0005524">
    <property type="term" value="F:ATP binding"/>
    <property type="evidence" value="ECO:0007669"/>
    <property type="project" value="UniProtKB-KW"/>
</dbReference>
<dbReference type="OrthoDB" id="10267474at2759"/>
<evidence type="ECO:0000313" key="12">
    <source>
        <dbReference type="Proteomes" id="UP000191144"/>
    </source>
</evidence>
<dbReference type="InterPro" id="IPR045864">
    <property type="entry name" value="aa-tRNA-synth_II/BPL/LPL"/>
</dbReference>
<sequence length="573" mass="64563">MRAGYVRTALRHVHLYQSKNLAKDGLKLQSTQDLLQSLGFVKQTQSGLVHWLPLGLRTLNKIKAIIRNRMEANGKAQEVSLSLLSPKALWENTGRWNNGELFKLRDSKESDYCLAPTCEEEITSLMGSYISSYKDLPLTVYQIGRKYRDEKRPRGGLLRGREFLMKDAYSFDQTEQDAIKTFENMNNTYDLIFKDLRVPFVSAWADSGAIGGDLSKEYHFVHQSGEDTVLECDGCHQVSNVEKCHSYPQETNTYVGDVSVRYALNTARDTLICLYYPSNRTLNWNLVLAAMERDVDSSLADASNEKVLQLFHADKSEDDLMFSSVVRVMDCRLSSKSKFPDFPLTQYLKSNFSQLDDVSLVDAEEGEICGACEEGTLKGSKSIEVGHTFFLGQKYSKLLNAKFTTKDNTEQVCEMGCYGIGVSRLVAAIAQVTRDEMGLRWPRSVAPFQISLCAAKSDELLEEVASSLQTWNSDTWINQDAKANLGRKIATSHSLGIPVCVIVGKKQWPFVKLEVRAPYMTDKWRASQSQHRDAWGWECDDSAETGTVSEPVQKHTVHKDHLKDVVGVILTDM</sequence>
<dbReference type="InterPro" id="IPR002316">
    <property type="entry name" value="Pro-tRNA-ligase_IIa"/>
</dbReference>
<keyword evidence="6" id="KW-0648">Protein biosynthesis</keyword>
<dbReference type="InterPro" id="IPR004500">
    <property type="entry name" value="Pro-tRNA-synth_IIa_bac-type"/>
</dbReference>
<comment type="similarity">
    <text evidence="1">Belongs to the class-II aminoacyl-tRNA synthetase family.</text>
</comment>
<evidence type="ECO:0000259" key="10">
    <source>
        <dbReference type="PROSITE" id="PS50862"/>
    </source>
</evidence>